<dbReference type="EMBL" id="BNJQ01000029">
    <property type="protein sequence ID" value="GHP10338.1"/>
    <property type="molecule type" value="Genomic_DNA"/>
</dbReference>
<feature type="coiled-coil region" evidence="1">
    <location>
        <begin position="899"/>
        <end position="926"/>
    </location>
</feature>
<keyword evidence="1" id="KW-0175">Coiled coil</keyword>
<feature type="region of interest" description="Disordered" evidence="2">
    <location>
        <begin position="828"/>
        <end position="861"/>
    </location>
</feature>
<proteinExistence type="predicted"/>
<gene>
    <name evidence="3" type="ORF">PPROV_000906900</name>
</gene>
<dbReference type="Proteomes" id="UP000660262">
    <property type="component" value="Unassembled WGS sequence"/>
</dbReference>
<evidence type="ECO:0000256" key="2">
    <source>
        <dbReference type="SAM" id="MobiDB-lite"/>
    </source>
</evidence>
<keyword evidence="4" id="KW-1185">Reference proteome</keyword>
<comment type="caution">
    <text evidence="3">The sequence shown here is derived from an EMBL/GenBank/DDBJ whole genome shotgun (WGS) entry which is preliminary data.</text>
</comment>
<feature type="region of interest" description="Disordered" evidence="2">
    <location>
        <begin position="137"/>
        <end position="164"/>
    </location>
</feature>
<protein>
    <submittedName>
        <fullName evidence="3">Uncharacterized protein</fullName>
    </submittedName>
</protein>
<feature type="coiled-coil region" evidence="1">
    <location>
        <begin position="363"/>
        <end position="390"/>
    </location>
</feature>
<accession>A0A830HTM9</accession>
<feature type="coiled-coil region" evidence="1">
    <location>
        <begin position="1161"/>
        <end position="1253"/>
    </location>
</feature>
<name>A0A830HTM9_9CHLO</name>
<evidence type="ECO:0000313" key="3">
    <source>
        <dbReference type="EMBL" id="GHP10338.1"/>
    </source>
</evidence>
<feature type="region of interest" description="Disordered" evidence="2">
    <location>
        <begin position="1408"/>
        <end position="1475"/>
    </location>
</feature>
<feature type="coiled-coil region" evidence="1">
    <location>
        <begin position="1058"/>
        <end position="1092"/>
    </location>
</feature>
<feature type="coiled-coil region" evidence="1">
    <location>
        <begin position="415"/>
        <end position="442"/>
    </location>
</feature>
<reference evidence="3" key="1">
    <citation type="submission" date="2020-10" db="EMBL/GenBank/DDBJ databases">
        <title>Unveiling of a novel bifunctional photoreceptor, Dualchrome1, isolated from a cosmopolitan green alga.</title>
        <authorList>
            <person name="Suzuki S."/>
            <person name="Kawachi M."/>
        </authorList>
    </citation>
    <scope>NUCLEOTIDE SEQUENCE</scope>
    <source>
        <strain evidence="3">NIES 2893</strain>
    </source>
</reference>
<feature type="coiled-coil region" evidence="1">
    <location>
        <begin position="736"/>
        <end position="763"/>
    </location>
</feature>
<sequence>MPTHRAMADDMADAALLKSALKHHQFPSGLGLPPSRDLLPSSSAAAVTFASTPISKGSPSARTANAQHTLLVSSPVTGRRYDLRTLATSSALFDGENERRTTTQVTATPLRSDDEETKSVLTAIADVLTFGLNREAAEAAPPPATPAPTTTPRQEPAVTATPSTLKRQLSAQVRAQRLRQTAEAASTERKRAEGVHARLLSTGKHEEARSAARLIAQLREKELESQTMYQRGFAVFSAMEDQRHIQPTPRTPTVPPHAEALKKLAALAVSERQAAEREVTKLRASGNFAAAAKAVMAVERLRKKESALQTAYQRGFLFFSNLETRGAKLTEEEMDEIRVLKDIANDNASAVKKTLATAEFLRRSGKHEEAQEAEREVDRLREEEQTCRRAFDFFSSDPMDEMQHQLSQPASKQQIMEAQEAAAAASAERADLESHVIELRAQGKFKEAATAALAVERLKKDEQAIQLATQVVQASTLDATTSISEEEIRTLQAASAGASAEREEAESHVTELRAKGKFKEAATAALTVERLRKKEATLQSAYQRGFAILSGMENAALSGRHAPQLLPPPASKEQIMEAQEAAAAASAERADLESHEIELRAQGKFKEAATAALAVERLKKDEQAIQLATQVVQASTLDATTSLSEEEIRTLQHAASMAQSEREEAESHVTELRAKCKFKEAATAALTVERLRKKEATLQSAYQRGFAALTALEKRGDWSAARMTHGITEDVPTKHVETIERLASNVSVAREEAEREVTELRARGNFAAAAKAVIAVERMRKKESALQTLHDRSSAIFSGASLSAMSRQELKEVRAVAAVCGDLANDYREERESKQREVEALRSSGKDEEAQEAEREVDRLREEEQTCRRAFDFFSSDPMDEPHQAAAVHAPPPASKEQIMEAEEAAAAASAERADLESHVIELRAQGKFKEAATAALAVERLKKDEQAIQLATKVVQASTLDATTSLSEEEIRTLQHAASMAQSEREEAESHVTELRAKGKFKEAATAALTVERLRKKEATLQSAYQRGFAALTALEKRGDWSAARMTHGITEDAPSADDVKSEVQGARAEREELEKEVERLERSGDHAAAAMAAAACARAKSVEKALSSAVSGDAITLNSEEIVQVQDELKRTLDEEAAQAKSSDKLRAKGLLKEAMMAAQSLETAINERRQYIEDEEEQDGGEEEEDLNELDVLEEQLATVASEREAAEGEEARLRARGLLKQAATAAMACESLKSRERALRGALELAKNESAATDLESQEKAKKMATQKLALGGDVHAAATATKEAEKLHRRAAAASRMVENAAPSEEDVIALAESAALVEEEVKRAEAEIEKLRGAGNFKEAAKRVRVVTRLRKRQAVVQSAFEKAKGKFEAIQRVGQAPNTMDVPRRSLHNLFVKTPGTVDATSKDAAEGMSSQGKLAVSEATAPGASQAYDDDDLPSASAKLASRAMQTASVMKEEKRSGNDSPGTMRDSLLREGMAQAQRFRSPAAARATPGTGAANVAARAAGVGSNAGVPKSTLRVGRLNSSLKAQPSRLRAAEESVAARNFSAKASATRSALGRAGRTADRVSKQFSFFS</sequence>
<organism evidence="3 4">
    <name type="scientific">Pycnococcus provasolii</name>
    <dbReference type="NCBI Taxonomy" id="41880"/>
    <lineage>
        <taxon>Eukaryota</taxon>
        <taxon>Viridiplantae</taxon>
        <taxon>Chlorophyta</taxon>
        <taxon>Pseudoscourfieldiophyceae</taxon>
        <taxon>Pseudoscourfieldiales</taxon>
        <taxon>Pycnococcaceae</taxon>
        <taxon>Pycnococcus</taxon>
    </lineage>
</organism>
<feature type="coiled-coil region" evidence="1">
    <location>
        <begin position="648"/>
        <end position="682"/>
    </location>
</feature>
<feature type="coiled-coil region" evidence="1">
    <location>
        <begin position="1313"/>
        <end position="1340"/>
    </location>
</feature>
<evidence type="ECO:0000313" key="4">
    <source>
        <dbReference type="Proteomes" id="UP000660262"/>
    </source>
</evidence>
<feature type="coiled-coil region" evidence="1">
    <location>
        <begin position="972"/>
        <end position="999"/>
    </location>
</feature>
<evidence type="ECO:0000256" key="1">
    <source>
        <dbReference type="SAM" id="Coils"/>
    </source>
</evidence>